<dbReference type="EMBL" id="GBRH01212888">
    <property type="protein sequence ID" value="JAD85007.1"/>
    <property type="molecule type" value="Transcribed_RNA"/>
</dbReference>
<reference evidence="1" key="2">
    <citation type="journal article" date="2015" name="Data Brief">
        <title>Shoot transcriptome of the giant reed, Arundo donax.</title>
        <authorList>
            <person name="Barrero R.A."/>
            <person name="Guerrero F.D."/>
            <person name="Moolhuijzen P."/>
            <person name="Goolsby J.A."/>
            <person name="Tidwell J."/>
            <person name="Bellgard S.E."/>
            <person name="Bellgard M.I."/>
        </authorList>
    </citation>
    <scope>NUCLEOTIDE SEQUENCE</scope>
    <source>
        <tissue evidence="1">Shoot tissue taken approximately 20 cm above the soil surface</tissue>
    </source>
</reference>
<evidence type="ECO:0000313" key="1">
    <source>
        <dbReference type="EMBL" id="JAD85007.1"/>
    </source>
</evidence>
<organism evidence="1">
    <name type="scientific">Arundo donax</name>
    <name type="common">Giant reed</name>
    <name type="synonym">Donax arundinaceus</name>
    <dbReference type="NCBI Taxonomy" id="35708"/>
    <lineage>
        <taxon>Eukaryota</taxon>
        <taxon>Viridiplantae</taxon>
        <taxon>Streptophyta</taxon>
        <taxon>Embryophyta</taxon>
        <taxon>Tracheophyta</taxon>
        <taxon>Spermatophyta</taxon>
        <taxon>Magnoliopsida</taxon>
        <taxon>Liliopsida</taxon>
        <taxon>Poales</taxon>
        <taxon>Poaceae</taxon>
        <taxon>PACMAD clade</taxon>
        <taxon>Arundinoideae</taxon>
        <taxon>Arundineae</taxon>
        <taxon>Arundo</taxon>
    </lineage>
</organism>
<sequence length="125" mass="13335">MMAVSSCRCMLPRISCTSVAISSTEPILESSSTFKLKVYKTMSSTVVMFRCSGGMRSWCSPATSFSSCFGRRRASTLRHAWPSTIVTSMSAIAAGRLLSAEPAVSVLTFDASLELATLAPAPQQP</sequence>
<reference evidence="1" key="1">
    <citation type="submission" date="2014-09" db="EMBL/GenBank/DDBJ databases">
        <authorList>
            <person name="Magalhaes I.L.F."/>
            <person name="Oliveira U."/>
            <person name="Santos F.R."/>
            <person name="Vidigal T.H.D.A."/>
            <person name="Brescovit A.D."/>
            <person name="Santos A.J."/>
        </authorList>
    </citation>
    <scope>NUCLEOTIDE SEQUENCE</scope>
    <source>
        <tissue evidence="1">Shoot tissue taken approximately 20 cm above the soil surface</tissue>
    </source>
</reference>
<dbReference type="AlphaFoldDB" id="A0A0A9DMM5"/>
<proteinExistence type="predicted"/>
<accession>A0A0A9DMM5</accession>
<protein>
    <submittedName>
        <fullName evidence="1">Uncharacterized protein</fullName>
    </submittedName>
</protein>
<name>A0A0A9DMM5_ARUDO</name>